<dbReference type="STRING" id="651561.BBI00_13750"/>
<comment type="similarity">
    <text evidence="1">Belongs to the peptidase S33 family.</text>
</comment>
<dbReference type="AlphaFoldDB" id="A0A1B8ZUR4"/>
<evidence type="ECO:0000256" key="3">
    <source>
        <dbReference type="SAM" id="SignalP"/>
    </source>
</evidence>
<proteinExistence type="inferred from homology"/>
<dbReference type="PANTHER" id="PTHR43798:SF33">
    <property type="entry name" value="HYDROLASE, PUTATIVE (AFU_ORTHOLOGUE AFUA_2G14860)-RELATED"/>
    <property type="match status" value="1"/>
</dbReference>
<organism evidence="5 6">
    <name type="scientific">Chryseobacterium arthrosphaerae</name>
    <dbReference type="NCBI Taxonomy" id="651561"/>
    <lineage>
        <taxon>Bacteria</taxon>
        <taxon>Pseudomonadati</taxon>
        <taxon>Bacteroidota</taxon>
        <taxon>Flavobacteriia</taxon>
        <taxon>Flavobacteriales</taxon>
        <taxon>Weeksellaceae</taxon>
        <taxon>Chryseobacterium group</taxon>
        <taxon>Chryseobacterium</taxon>
    </lineage>
</organism>
<comment type="caution">
    <text evidence="5">The sequence shown here is derived from an EMBL/GenBank/DDBJ whole genome shotgun (WGS) entry which is preliminary data.</text>
</comment>
<accession>A0A1B8ZUR4</accession>
<dbReference type="InterPro" id="IPR029058">
    <property type="entry name" value="AB_hydrolase_fold"/>
</dbReference>
<feature type="domain" description="AB hydrolase-1" evidence="4">
    <location>
        <begin position="49"/>
        <end position="285"/>
    </location>
</feature>
<dbReference type="PRINTS" id="PR00111">
    <property type="entry name" value="ABHYDROLASE"/>
</dbReference>
<evidence type="ECO:0000256" key="2">
    <source>
        <dbReference type="ARBA" id="ARBA00022801"/>
    </source>
</evidence>
<dbReference type="GO" id="GO:0008233">
    <property type="term" value="F:peptidase activity"/>
    <property type="evidence" value="ECO:0007669"/>
    <property type="project" value="InterPro"/>
</dbReference>
<dbReference type="SUPFAM" id="SSF53474">
    <property type="entry name" value="alpha/beta-Hydrolases"/>
    <property type="match status" value="1"/>
</dbReference>
<dbReference type="OrthoDB" id="9780932at2"/>
<keyword evidence="2" id="KW-0378">Hydrolase</keyword>
<dbReference type="PRINTS" id="PR00793">
    <property type="entry name" value="PROAMNOPTASE"/>
</dbReference>
<dbReference type="Pfam" id="PF00561">
    <property type="entry name" value="Abhydrolase_1"/>
    <property type="match status" value="1"/>
</dbReference>
<feature type="signal peptide" evidence="3">
    <location>
        <begin position="1"/>
        <end position="21"/>
    </location>
</feature>
<evidence type="ECO:0000259" key="4">
    <source>
        <dbReference type="Pfam" id="PF00561"/>
    </source>
</evidence>
<dbReference type="GO" id="GO:0016020">
    <property type="term" value="C:membrane"/>
    <property type="evidence" value="ECO:0007669"/>
    <property type="project" value="TreeGrafter"/>
</dbReference>
<dbReference type="GO" id="GO:0006508">
    <property type="term" value="P:proteolysis"/>
    <property type="evidence" value="ECO:0007669"/>
    <property type="project" value="InterPro"/>
</dbReference>
<reference evidence="6" key="1">
    <citation type="submission" date="2016-07" db="EMBL/GenBank/DDBJ databases">
        <authorList>
            <person name="Florea S."/>
            <person name="Webb J.S."/>
            <person name="Jaromczyk J."/>
            <person name="Schardl C.L."/>
        </authorList>
    </citation>
    <scope>NUCLEOTIDE SEQUENCE [LARGE SCALE GENOMIC DNA]</scope>
    <source>
        <strain evidence="6">CC-VM-7</strain>
    </source>
</reference>
<dbReference type="Gene3D" id="3.40.50.1820">
    <property type="entry name" value="alpha/beta hydrolase"/>
    <property type="match status" value="1"/>
</dbReference>
<dbReference type="InterPro" id="IPR050266">
    <property type="entry name" value="AB_hydrolase_sf"/>
</dbReference>
<evidence type="ECO:0000256" key="1">
    <source>
        <dbReference type="ARBA" id="ARBA00010088"/>
    </source>
</evidence>
<name>A0A1B8ZUR4_9FLAO</name>
<dbReference type="InterPro" id="IPR002410">
    <property type="entry name" value="Peptidase_S33"/>
</dbReference>
<gene>
    <name evidence="5" type="ORF">BBI00_13750</name>
</gene>
<sequence>MTRLLKIIFLFLFLFNHTVNAQEKKDYALLTGDQVKLHVKKSGKGPVCIFIHGGPGAWSQSFENLGGNKLESDLTMVYYDQRGSGYSGNSPEGNYSLDRMAEDIEEIRKQYGTEKIHLLAHSFGGILATHYAQKYPDHVKGIILANCTLNIKYSLQQQISYMNRLMDTDFKAEDATLLADFMKAKNELVKRGLDYKMLSDCKENIELLNKIDRKNPSSFEFAQKAFTIQEYWKDYTPVTSSIKIPALIITGTRDHSIGEKHFTSFSFPDQQVVEINGGHILYYEENKKFVKAISDFIHKTDRQIF</sequence>
<keyword evidence="3" id="KW-0732">Signal</keyword>
<dbReference type="Proteomes" id="UP000093432">
    <property type="component" value="Unassembled WGS sequence"/>
</dbReference>
<feature type="chain" id="PRO_5008621140" description="AB hydrolase-1 domain-containing protein" evidence="3">
    <location>
        <begin position="22"/>
        <end position="305"/>
    </location>
</feature>
<dbReference type="EMBL" id="MAYG01000001">
    <property type="protein sequence ID" value="OCA75329.1"/>
    <property type="molecule type" value="Genomic_DNA"/>
</dbReference>
<dbReference type="RefSeq" id="WP_065399298.1">
    <property type="nucleotide sequence ID" value="NZ_MAYG01000001.1"/>
</dbReference>
<evidence type="ECO:0000313" key="6">
    <source>
        <dbReference type="Proteomes" id="UP000093432"/>
    </source>
</evidence>
<dbReference type="PANTHER" id="PTHR43798">
    <property type="entry name" value="MONOACYLGLYCEROL LIPASE"/>
    <property type="match status" value="1"/>
</dbReference>
<evidence type="ECO:0000313" key="5">
    <source>
        <dbReference type="EMBL" id="OCA75329.1"/>
    </source>
</evidence>
<dbReference type="InterPro" id="IPR000073">
    <property type="entry name" value="AB_hydrolase_1"/>
</dbReference>
<protein>
    <recommendedName>
        <fullName evidence="4">AB hydrolase-1 domain-containing protein</fullName>
    </recommendedName>
</protein>